<keyword evidence="1" id="KW-0479">Metal-binding</keyword>
<keyword evidence="1" id="KW-0533">Nickel</keyword>
<gene>
    <name evidence="4" type="ORF">B0X71_07255</name>
</gene>
<dbReference type="Pfam" id="PF02829">
    <property type="entry name" value="3H"/>
    <property type="match status" value="1"/>
</dbReference>
<reference evidence="4 5" key="1">
    <citation type="submission" date="2017-02" db="EMBL/GenBank/DDBJ databases">
        <title>The complete genomic sequence of a novel cold adapted crude oil-degrading bacterium Planococcus qaidamina Y42.</title>
        <authorList>
            <person name="Yang R."/>
        </authorList>
    </citation>
    <scope>NUCLEOTIDE SEQUENCE [LARGE SCALE GENOMIC DNA]</scope>
    <source>
        <strain evidence="4 5">Y42</strain>
    </source>
</reference>
<dbReference type="PANTHER" id="PTHR40068:SF1">
    <property type="entry name" value="TRANSCRIPTION REPRESSOR NIAR-RELATED"/>
    <property type="match status" value="1"/>
</dbReference>
<protein>
    <submittedName>
        <fullName evidence="4">Transcription repressor NadR</fullName>
    </submittedName>
</protein>
<evidence type="ECO:0000313" key="4">
    <source>
        <dbReference type="EMBL" id="AQQ52906.1"/>
    </source>
</evidence>
<dbReference type="AlphaFoldDB" id="A0A1Q2KXQ7"/>
<accession>A0A1Q2KXQ7</accession>
<organism evidence="4 5">
    <name type="scientific">Planococcus lenghuensis</name>
    <dbReference type="NCBI Taxonomy" id="2213202"/>
    <lineage>
        <taxon>Bacteria</taxon>
        <taxon>Bacillati</taxon>
        <taxon>Bacillota</taxon>
        <taxon>Bacilli</taxon>
        <taxon>Bacillales</taxon>
        <taxon>Caryophanaceae</taxon>
        <taxon>Planococcus</taxon>
    </lineage>
</organism>
<dbReference type="RefSeq" id="WP_077588788.1">
    <property type="nucleotide sequence ID" value="NZ_CP019640.1"/>
</dbReference>
<dbReference type="SUPFAM" id="SSF46785">
    <property type="entry name" value="Winged helix' DNA-binding domain"/>
    <property type="match status" value="1"/>
</dbReference>
<feature type="binding site" evidence="1">
    <location>
        <position position="147"/>
    </location>
    <ligand>
        <name>Ni(2+)</name>
        <dbReference type="ChEBI" id="CHEBI:49786"/>
    </ligand>
</feature>
<dbReference type="PANTHER" id="PTHR40068">
    <property type="entry name" value="TRANSCRIPTION REPRESSOR NIAR-RELATED"/>
    <property type="match status" value="1"/>
</dbReference>
<dbReference type="Pfam" id="PF08279">
    <property type="entry name" value="HTH_11"/>
    <property type="match status" value="1"/>
</dbReference>
<dbReference type="InterPro" id="IPR035922">
    <property type="entry name" value="3H_dom_sf"/>
</dbReference>
<dbReference type="InterPro" id="IPR004173">
    <property type="entry name" value="3H_domain"/>
</dbReference>
<feature type="domain" description="3H" evidence="2">
    <location>
        <begin position="76"/>
        <end position="172"/>
    </location>
</feature>
<dbReference type="InterPro" id="IPR036388">
    <property type="entry name" value="WH-like_DNA-bd_sf"/>
</dbReference>
<evidence type="ECO:0000313" key="5">
    <source>
        <dbReference type="Proteomes" id="UP000188184"/>
    </source>
</evidence>
<dbReference type="OrthoDB" id="9792661at2"/>
<dbReference type="Gene3D" id="1.10.10.10">
    <property type="entry name" value="Winged helix-like DNA-binding domain superfamily/Winged helix DNA-binding domain"/>
    <property type="match status" value="1"/>
</dbReference>
<keyword evidence="5" id="KW-1185">Reference proteome</keyword>
<dbReference type="InterPro" id="IPR026043">
    <property type="entry name" value="NadR"/>
</dbReference>
<dbReference type="EMBL" id="CP019640">
    <property type="protein sequence ID" value="AQQ52906.1"/>
    <property type="molecule type" value="Genomic_DNA"/>
</dbReference>
<dbReference type="SUPFAM" id="SSF75500">
    <property type="entry name" value="Putative transcriptional regulator TM1602, C-terminal domain"/>
    <property type="match status" value="1"/>
</dbReference>
<feature type="binding site" evidence="1">
    <location>
        <position position="149"/>
    </location>
    <ligand>
        <name>Ni(2+)</name>
        <dbReference type="ChEBI" id="CHEBI:49786"/>
    </ligand>
</feature>
<dbReference type="KEGG" id="pmar:B0X71_07255"/>
<sequence>MTKMYGEERRAYLLEQLATAGGPLTGTELAKLANVSRQVIVSDMTLLKARKEPIISTSQGYLYLEDRKERIVSRQIACVHRPEDTASELKIITAAGATVKDVTIEHPVYGELTANVFVSTEQEAEAFIEKIRKANAGYLLELTEGFHLHTLTAPNEAAIERAIVAMREHGFLIEDQES</sequence>
<evidence type="ECO:0000259" key="2">
    <source>
        <dbReference type="Pfam" id="PF02829"/>
    </source>
</evidence>
<dbReference type="Gene3D" id="3.30.1340.20">
    <property type="entry name" value="3H domain"/>
    <property type="match status" value="1"/>
</dbReference>
<feature type="binding site" evidence="1">
    <location>
        <position position="80"/>
    </location>
    <ligand>
        <name>Ni(2+)</name>
        <dbReference type="ChEBI" id="CHEBI:49786"/>
    </ligand>
</feature>
<proteinExistence type="predicted"/>
<evidence type="ECO:0000259" key="3">
    <source>
        <dbReference type="Pfam" id="PF08279"/>
    </source>
</evidence>
<dbReference type="InterPro" id="IPR013196">
    <property type="entry name" value="HTH_11"/>
</dbReference>
<name>A0A1Q2KXQ7_9BACL</name>
<feature type="binding site" evidence="1">
    <location>
        <position position="88"/>
    </location>
    <ligand>
        <name>Ni(2+)</name>
        <dbReference type="ChEBI" id="CHEBI:49786"/>
    </ligand>
</feature>
<dbReference type="Proteomes" id="UP000188184">
    <property type="component" value="Chromosome"/>
</dbReference>
<dbReference type="GO" id="GO:0046872">
    <property type="term" value="F:metal ion binding"/>
    <property type="evidence" value="ECO:0007669"/>
    <property type="project" value="UniProtKB-KW"/>
</dbReference>
<feature type="domain" description="Helix-turn-helix type 11" evidence="3">
    <location>
        <begin position="9"/>
        <end position="61"/>
    </location>
</feature>
<dbReference type="PIRSF" id="PIRSF037847">
    <property type="entry name" value="NiaR"/>
    <property type="match status" value="1"/>
</dbReference>
<evidence type="ECO:0000256" key="1">
    <source>
        <dbReference type="PIRSR" id="PIRSR037847-1"/>
    </source>
</evidence>
<dbReference type="InterPro" id="IPR036390">
    <property type="entry name" value="WH_DNA-bd_sf"/>
</dbReference>